<dbReference type="RefSeq" id="XP_007319971.1">
    <property type="nucleotide sequence ID" value="XM_007319909.1"/>
</dbReference>
<gene>
    <name evidence="1" type="ORF">SERLADRAFT_471085</name>
</gene>
<sequence>MILRRLQPLLHPQPRCYKLSFTHRNVPRARYRASIITPSRAIQTGPFQVTSSVCASKDPSLVHMTSGIMPSMFSPSEPEPSEQDDISDQEWEIRTGRAIYILQQTLPKFFHLGLVAHIDPSKAPVIAEASGKGDVESIYSAKVRLLYTPPVPLPSPFPRTLHIEGLPLYMASSVFIRHTMKTLYSDLHVTLRKMTVQSAASSQAKSEEPYAKREKNFHRREKSLFVSLCVTGTTRVSGGRGQWEIDSTYGFSPISGLIHTHTINSIQPAPHQAVYDTLRSSLMSVFGISGGEPGTIRPEEVRVSGAKFKCEGPARKYE</sequence>
<accession>F8P0P7</accession>
<dbReference type="OrthoDB" id="1099063at2759"/>
<dbReference type="Proteomes" id="UP000008064">
    <property type="component" value="Unassembled WGS sequence"/>
</dbReference>
<dbReference type="GeneID" id="18819871"/>
<dbReference type="AlphaFoldDB" id="F8P0P7"/>
<dbReference type="EMBL" id="GL945436">
    <property type="protein sequence ID" value="EGO22731.1"/>
    <property type="molecule type" value="Genomic_DNA"/>
</dbReference>
<protein>
    <submittedName>
        <fullName evidence="1">Uncharacterized protein</fullName>
    </submittedName>
</protein>
<evidence type="ECO:0000313" key="1">
    <source>
        <dbReference type="EMBL" id="EGO22731.1"/>
    </source>
</evidence>
<dbReference type="HOGENOM" id="CLU_056758_1_0_1"/>
<reference evidence="1" key="1">
    <citation type="submission" date="2011-04" db="EMBL/GenBank/DDBJ databases">
        <title>Evolution of plant cell wall degrading machinery underlies the functional diversity of forest fungi.</title>
        <authorList>
            <consortium name="US DOE Joint Genome Institute (JGI-PGF)"/>
            <person name="Eastwood D.C."/>
            <person name="Floudas D."/>
            <person name="Binder M."/>
            <person name="Majcherczyk A."/>
            <person name="Schneider P."/>
            <person name="Aerts A."/>
            <person name="Asiegbu F.O."/>
            <person name="Baker S.E."/>
            <person name="Barry K."/>
            <person name="Bendiksby M."/>
            <person name="Blumentritt M."/>
            <person name="Coutinho P.M."/>
            <person name="Cullen D."/>
            <person name="Cullen D."/>
            <person name="Gathman A."/>
            <person name="Goodell B."/>
            <person name="Henrissat B."/>
            <person name="Ihrmark K."/>
            <person name="Kauserud H."/>
            <person name="Kohler A."/>
            <person name="LaButti K."/>
            <person name="Lapidus A."/>
            <person name="Lavin J.L."/>
            <person name="Lee Y.-H."/>
            <person name="Lindquist E."/>
            <person name="Lilly W."/>
            <person name="Lucas S."/>
            <person name="Morin E."/>
            <person name="Murat C."/>
            <person name="Oguiza J.A."/>
            <person name="Park J."/>
            <person name="Pisabarro A.G."/>
            <person name="Riley R."/>
            <person name="Rosling A."/>
            <person name="Salamov A."/>
            <person name="Schmidt O."/>
            <person name="Schmutz J."/>
            <person name="Skrede I."/>
            <person name="Stenlid J."/>
            <person name="Wiebenga A."/>
            <person name="Xie X."/>
            <person name="Kues U."/>
            <person name="Hibbett D.S."/>
            <person name="Hoffmeister D."/>
            <person name="Hogberg N."/>
            <person name="Martin F."/>
            <person name="Grigoriev I.V."/>
            <person name="Watkinson S.C."/>
        </authorList>
    </citation>
    <scope>NUCLEOTIDE SEQUENCE</scope>
    <source>
        <strain evidence="1">S7.9</strain>
    </source>
</reference>
<name>F8P0P7_SERL9</name>
<proteinExistence type="predicted"/>
<dbReference type="KEGG" id="sla:SERLADRAFT_471085"/>
<organism>
    <name type="scientific">Serpula lacrymans var. lacrymans (strain S7.9)</name>
    <name type="common">Dry rot fungus</name>
    <dbReference type="NCBI Taxonomy" id="578457"/>
    <lineage>
        <taxon>Eukaryota</taxon>
        <taxon>Fungi</taxon>
        <taxon>Dikarya</taxon>
        <taxon>Basidiomycota</taxon>
        <taxon>Agaricomycotina</taxon>
        <taxon>Agaricomycetes</taxon>
        <taxon>Agaricomycetidae</taxon>
        <taxon>Boletales</taxon>
        <taxon>Coniophorineae</taxon>
        <taxon>Serpulaceae</taxon>
        <taxon>Serpula</taxon>
    </lineage>
</organism>